<gene>
    <name evidence="1" type="ORF">WH47_05540</name>
</gene>
<evidence type="ECO:0000313" key="1">
    <source>
        <dbReference type="EMBL" id="KOC69597.1"/>
    </source>
</evidence>
<accession>A0A0L7RF34</accession>
<name>A0A0L7RF34_9HYME</name>
<protein>
    <submittedName>
        <fullName evidence="1">Uncharacterized protein</fullName>
    </submittedName>
</protein>
<dbReference type="Proteomes" id="UP000053825">
    <property type="component" value="Unassembled WGS sequence"/>
</dbReference>
<proteinExistence type="predicted"/>
<dbReference type="EMBL" id="KQ414606">
    <property type="protein sequence ID" value="KOC69597.1"/>
    <property type="molecule type" value="Genomic_DNA"/>
</dbReference>
<evidence type="ECO:0000313" key="2">
    <source>
        <dbReference type="Proteomes" id="UP000053825"/>
    </source>
</evidence>
<dbReference type="AlphaFoldDB" id="A0A0L7RF34"/>
<reference evidence="1 2" key="1">
    <citation type="submission" date="2015-07" db="EMBL/GenBank/DDBJ databases">
        <title>The genome of Habropoda laboriosa.</title>
        <authorList>
            <person name="Pan H."/>
            <person name="Kapheim K."/>
        </authorList>
    </citation>
    <scope>NUCLEOTIDE SEQUENCE [LARGE SCALE GENOMIC DNA]</scope>
    <source>
        <strain evidence="1">0110345459</strain>
    </source>
</reference>
<organism evidence="1 2">
    <name type="scientific">Habropoda laboriosa</name>
    <dbReference type="NCBI Taxonomy" id="597456"/>
    <lineage>
        <taxon>Eukaryota</taxon>
        <taxon>Metazoa</taxon>
        <taxon>Ecdysozoa</taxon>
        <taxon>Arthropoda</taxon>
        <taxon>Hexapoda</taxon>
        <taxon>Insecta</taxon>
        <taxon>Pterygota</taxon>
        <taxon>Neoptera</taxon>
        <taxon>Endopterygota</taxon>
        <taxon>Hymenoptera</taxon>
        <taxon>Apocrita</taxon>
        <taxon>Aculeata</taxon>
        <taxon>Apoidea</taxon>
        <taxon>Anthophila</taxon>
        <taxon>Apidae</taxon>
        <taxon>Habropoda</taxon>
    </lineage>
</organism>
<sequence length="312" mass="35434">MNLEEEKSRLPIVGTIIILKRSMKLSLILNEGHEKARNMRSIELANLTTYNAREDEKLTLYGGPMHKGLSSDKTAKDHCNLKKVHDPSDERKDVAHGVKQTGISSGKRELNGTKRNGKKREKLLLDTENFQRRDFRNEMITKQREKIDKSTECEETGKDDTVQSKKKFNTDTWQIDKSEECEETDSTLTSKSVKALYVRIKQPPKKRQVARFLVSAREATKGTDPICQSCDSVVGQIKGQPGGNTRGHRRTFEDLPPIEAIALTPAPRGLAKGRLRIFQSYADWKFEKGQSAYLKKPEGDAAKTDRARRHLE</sequence>
<keyword evidence="2" id="KW-1185">Reference proteome</keyword>